<dbReference type="Proteomes" id="UP000583944">
    <property type="component" value="Unassembled WGS sequence"/>
</dbReference>
<dbReference type="InterPro" id="IPR037278">
    <property type="entry name" value="ARFGAP/RecO"/>
</dbReference>
<evidence type="ECO:0000256" key="2">
    <source>
        <dbReference type="ARBA" id="ARBA00022723"/>
    </source>
</evidence>
<dbReference type="InterPro" id="IPR001164">
    <property type="entry name" value="ArfGAP_dom"/>
</dbReference>
<dbReference type="PROSITE" id="PS50115">
    <property type="entry name" value="ARFGAP"/>
    <property type="match status" value="1"/>
</dbReference>
<gene>
    <name evidence="7" type="ORF">ECC02_006289</name>
</gene>
<reference evidence="7 8" key="1">
    <citation type="journal article" date="2019" name="Genome Biol. Evol.">
        <title>Nanopore Sequencing Significantly Improves Genome Assembly of the Protozoan Parasite Trypanosoma cruzi.</title>
        <authorList>
            <person name="Diaz-Viraque F."/>
            <person name="Pita S."/>
            <person name="Greif G."/>
            <person name="de Souza R.C.M."/>
            <person name="Iraola G."/>
            <person name="Robello C."/>
        </authorList>
    </citation>
    <scope>NUCLEOTIDE SEQUENCE [LARGE SCALE GENOMIC DNA]</scope>
    <source>
        <strain evidence="7 8">Berenice</strain>
    </source>
</reference>
<keyword evidence="1" id="KW-0343">GTPase activation</keyword>
<organism evidence="7 8">
    <name type="scientific">Trypanosoma cruzi</name>
    <dbReference type="NCBI Taxonomy" id="5693"/>
    <lineage>
        <taxon>Eukaryota</taxon>
        <taxon>Discoba</taxon>
        <taxon>Euglenozoa</taxon>
        <taxon>Kinetoplastea</taxon>
        <taxon>Metakinetoplastina</taxon>
        <taxon>Trypanosomatida</taxon>
        <taxon>Trypanosomatidae</taxon>
        <taxon>Trypanosoma</taxon>
        <taxon>Schizotrypanum</taxon>
    </lineage>
</organism>
<dbReference type="GO" id="GO:0005737">
    <property type="term" value="C:cytoplasm"/>
    <property type="evidence" value="ECO:0007669"/>
    <property type="project" value="TreeGrafter"/>
</dbReference>
<dbReference type="PANTHER" id="PTHR45705">
    <property type="entry name" value="FI20236P1"/>
    <property type="match status" value="1"/>
</dbReference>
<dbReference type="GO" id="GO:0005096">
    <property type="term" value="F:GTPase activator activity"/>
    <property type="evidence" value="ECO:0007669"/>
    <property type="project" value="UniProtKB-KW"/>
</dbReference>
<evidence type="ECO:0000256" key="3">
    <source>
        <dbReference type="ARBA" id="ARBA00022771"/>
    </source>
</evidence>
<feature type="domain" description="Arf-GAP" evidence="6">
    <location>
        <begin position="46"/>
        <end position="166"/>
    </location>
</feature>
<keyword evidence="2" id="KW-0479">Metal-binding</keyword>
<name>A0A7J6Y232_TRYCR</name>
<evidence type="ECO:0000313" key="7">
    <source>
        <dbReference type="EMBL" id="KAF5220717.1"/>
    </source>
</evidence>
<keyword evidence="3 5" id="KW-0863">Zinc-finger</keyword>
<evidence type="ECO:0000256" key="1">
    <source>
        <dbReference type="ARBA" id="ARBA00022468"/>
    </source>
</evidence>
<dbReference type="InterPro" id="IPR038508">
    <property type="entry name" value="ArfGAP_dom_sf"/>
</dbReference>
<dbReference type="SMART" id="SM00105">
    <property type="entry name" value="ArfGap"/>
    <property type="match status" value="1"/>
</dbReference>
<evidence type="ECO:0000256" key="5">
    <source>
        <dbReference type="PROSITE-ProRule" id="PRU00288"/>
    </source>
</evidence>
<proteinExistence type="predicted"/>
<protein>
    <recommendedName>
        <fullName evidence="6">Arf-GAP domain-containing protein</fullName>
    </recommendedName>
</protein>
<dbReference type="Gene3D" id="1.10.220.150">
    <property type="entry name" value="Arf GTPase activating protein"/>
    <property type="match status" value="1"/>
</dbReference>
<sequence>MSDGCTLLNTCAYFVSIASREGFSTPICTRMQLRAVPTGCKPMTQKLLLEKLLRLPENRECFECSAKQPRWASTNLGIFLCLRCAGIHRAMGTHVSKVRSTNMDTWEDPMIECCECIGNKRGRVLYEHGMDPQLRPTAATDNISVDRFIRDKYERKMYYNPQYETLLKQFFDAATSINEEKCSGLVSSKPSEQTGGTSASMPMLWGGSPATAMEAPASLEGNTNTKNGIDINELFTTTTSTVTSAPMQHQQQQIFWTQMAGNGMVGYHQYYQQQSQCPSSAPSQAGHQVDVKTEIMSLFSTPPNCSPNHVYSAWQPQ</sequence>
<dbReference type="AlphaFoldDB" id="A0A7J6Y232"/>
<keyword evidence="4" id="KW-0862">Zinc</keyword>
<dbReference type="CDD" id="cd08204">
    <property type="entry name" value="ArfGap"/>
    <property type="match status" value="1"/>
</dbReference>
<evidence type="ECO:0000259" key="6">
    <source>
        <dbReference type="PROSITE" id="PS50115"/>
    </source>
</evidence>
<evidence type="ECO:0000256" key="4">
    <source>
        <dbReference type="ARBA" id="ARBA00022833"/>
    </source>
</evidence>
<evidence type="ECO:0000313" key="8">
    <source>
        <dbReference type="Proteomes" id="UP000583944"/>
    </source>
</evidence>
<dbReference type="SUPFAM" id="SSF57863">
    <property type="entry name" value="ArfGap/RecO-like zinc finger"/>
    <property type="match status" value="1"/>
</dbReference>
<dbReference type="InterPro" id="IPR051718">
    <property type="entry name" value="ARF_GTPase-activating"/>
</dbReference>
<dbReference type="VEuPathDB" id="TriTrypDB:BCY84_15829"/>
<dbReference type="EMBL" id="JABDHM010000047">
    <property type="protein sequence ID" value="KAF5220717.1"/>
    <property type="molecule type" value="Genomic_DNA"/>
</dbReference>
<dbReference type="Pfam" id="PF01412">
    <property type="entry name" value="ArfGap"/>
    <property type="match status" value="1"/>
</dbReference>
<dbReference type="PANTHER" id="PTHR45705:SF1">
    <property type="entry name" value="FI20236P1"/>
    <property type="match status" value="1"/>
</dbReference>
<accession>A0A7J6Y232</accession>
<comment type="caution">
    <text evidence="7">The sequence shown here is derived from an EMBL/GenBank/DDBJ whole genome shotgun (WGS) entry which is preliminary data.</text>
</comment>
<dbReference type="GO" id="GO:0008270">
    <property type="term" value="F:zinc ion binding"/>
    <property type="evidence" value="ECO:0007669"/>
    <property type="project" value="UniProtKB-KW"/>
</dbReference>
<dbReference type="FunFam" id="1.10.220.150:FF:000009">
    <property type="entry name" value="stromal membrane-associated protein 1 isoform X1"/>
    <property type="match status" value="1"/>
</dbReference>
<dbReference type="PRINTS" id="PR00405">
    <property type="entry name" value="REVINTRACTNG"/>
</dbReference>
<dbReference type="VEuPathDB" id="TriTrypDB:ECC02_006289"/>